<accession>D1CA48</accession>
<feature type="transmembrane region" description="Helical" evidence="2">
    <location>
        <begin position="194"/>
        <end position="213"/>
    </location>
</feature>
<evidence type="ECO:0000256" key="2">
    <source>
        <dbReference type="SAM" id="Phobius"/>
    </source>
</evidence>
<dbReference type="InParanoid" id="D1CA48"/>
<dbReference type="InterPro" id="IPR038507">
    <property type="entry name" value="YcnI-like_sf"/>
</dbReference>
<dbReference type="InterPro" id="IPR012533">
    <property type="entry name" value="YcnI-copper_dom"/>
</dbReference>
<feature type="compositionally biased region" description="Low complexity" evidence="1">
    <location>
        <begin position="173"/>
        <end position="184"/>
    </location>
</feature>
<evidence type="ECO:0000313" key="6">
    <source>
        <dbReference type="Proteomes" id="UP000002027"/>
    </source>
</evidence>
<feature type="domain" description="YncI copper-binding" evidence="4">
    <location>
        <begin position="26"/>
        <end position="140"/>
    </location>
</feature>
<dbReference type="STRING" id="479434.Sthe_3291"/>
<dbReference type="KEGG" id="sti:Sthe_3291"/>
<dbReference type="CDD" id="cd08545">
    <property type="entry name" value="YcnI_like"/>
    <property type="match status" value="1"/>
</dbReference>
<keyword evidence="6" id="KW-1185">Reference proteome</keyword>
<dbReference type="EMBL" id="CP001824">
    <property type="protein sequence ID" value="ACZ40691.1"/>
    <property type="molecule type" value="Genomic_DNA"/>
</dbReference>
<organism evidence="5 6">
    <name type="scientific">Sphaerobacter thermophilus (strain ATCC 49802 / DSM 20745 / KCCM 41009 / NCIMB 13125 / S 6022)</name>
    <dbReference type="NCBI Taxonomy" id="479434"/>
    <lineage>
        <taxon>Bacteria</taxon>
        <taxon>Pseudomonadati</taxon>
        <taxon>Thermomicrobiota</taxon>
        <taxon>Thermomicrobia</taxon>
        <taxon>Sphaerobacterales</taxon>
        <taxon>Sphaerobacterineae</taxon>
        <taxon>Sphaerobacteraceae</taxon>
        <taxon>Sphaerobacter</taxon>
    </lineage>
</organism>
<gene>
    <name evidence="5" type="ordered locus">Sthe_3291</name>
</gene>
<dbReference type="eggNOG" id="COG4549">
    <property type="taxonomic scope" value="Bacteria"/>
</dbReference>
<sequence length="219" mass="22532">MIKQTVVAAVIGVTMLLLVSGVASAHVTVWPREANAGSFEKYTVRVPTEKDIPTVQVELIFPEGLRVSSFQPKPGWTYEVQRDAAGNITGVIWSGGSIGPGEFDEFAFVAANPEEPGELVFVAHQTYADGSVVSWEGPPGSEYPASVTTIVAGAADMSGHADTVPVDESAGVDDSGATTASDSGSGPLGDAGTFWLAVAALGVGVVGVVLSVTRLRRSA</sequence>
<dbReference type="Pfam" id="PF07987">
    <property type="entry name" value="DUF1775"/>
    <property type="match status" value="1"/>
</dbReference>
<reference evidence="5 6" key="2">
    <citation type="journal article" date="2010" name="Stand. Genomic Sci.">
        <title>Complete genome sequence of Desulfohalobium retbaense type strain (HR(100)).</title>
        <authorList>
            <person name="Spring S."/>
            <person name="Nolan M."/>
            <person name="Lapidus A."/>
            <person name="Glavina Del Rio T."/>
            <person name="Copeland A."/>
            <person name="Tice H."/>
            <person name="Cheng J.F."/>
            <person name="Lucas S."/>
            <person name="Land M."/>
            <person name="Chen F."/>
            <person name="Bruce D."/>
            <person name="Goodwin L."/>
            <person name="Pitluck S."/>
            <person name="Ivanova N."/>
            <person name="Mavromatis K."/>
            <person name="Mikhailova N."/>
            <person name="Pati A."/>
            <person name="Chen A."/>
            <person name="Palaniappan K."/>
            <person name="Hauser L."/>
            <person name="Chang Y.J."/>
            <person name="Jeffries C.D."/>
            <person name="Munk C."/>
            <person name="Kiss H."/>
            <person name="Chain P."/>
            <person name="Han C."/>
            <person name="Brettin T."/>
            <person name="Detter J.C."/>
            <person name="Schuler E."/>
            <person name="Goker M."/>
            <person name="Rohde M."/>
            <person name="Bristow J."/>
            <person name="Eisen J.A."/>
            <person name="Markowitz V."/>
            <person name="Hugenholtz P."/>
            <person name="Kyrpides N.C."/>
            <person name="Klenk H.P."/>
        </authorList>
    </citation>
    <scope>NUCLEOTIDE SEQUENCE [LARGE SCALE GENOMIC DNA]</scope>
    <source>
        <strain evidence="6">ATCC 49802 / DSM 20745 / S 6022</strain>
    </source>
</reference>
<evidence type="ECO:0000256" key="3">
    <source>
        <dbReference type="SAM" id="SignalP"/>
    </source>
</evidence>
<proteinExistence type="predicted"/>
<dbReference type="Proteomes" id="UP000002027">
    <property type="component" value="Chromosome 2"/>
</dbReference>
<dbReference type="HOGENOM" id="CLU_087540_0_0_0"/>
<protein>
    <submittedName>
        <fullName evidence="5">Nuclear export factor GLE1</fullName>
    </submittedName>
</protein>
<evidence type="ECO:0000256" key="1">
    <source>
        <dbReference type="SAM" id="MobiDB-lite"/>
    </source>
</evidence>
<evidence type="ECO:0000313" key="5">
    <source>
        <dbReference type="EMBL" id="ACZ40691.1"/>
    </source>
</evidence>
<feature type="chain" id="PRO_5003021520" evidence="3">
    <location>
        <begin position="26"/>
        <end position="219"/>
    </location>
</feature>
<keyword evidence="2" id="KW-0812">Transmembrane</keyword>
<dbReference type="AlphaFoldDB" id="D1CA48"/>
<dbReference type="RefSeq" id="WP_012873726.1">
    <property type="nucleotide sequence ID" value="NC_013524.1"/>
</dbReference>
<dbReference type="Gene3D" id="2.60.40.2230">
    <property type="entry name" value="Uncharacterised protein YcnI-like PF07987, DUF1775"/>
    <property type="match status" value="1"/>
</dbReference>
<evidence type="ECO:0000259" key="4">
    <source>
        <dbReference type="Pfam" id="PF07987"/>
    </source>
</evidence>
<keyword evidence="2" id="KW-0472">Membrane</keyword>
<name>D1CA48_SPHTD</name>
<keyword evidence="2" id="KW-1133">Transmembrane helix</keyword>
<reference evidence="6" key="1">
    <citation type="submission" date="2009-11" db="EMBL/GenBank/DDBJ databases">
        <title>The complete chromosome 2 of Sphaerobacter thermophilus DSM 20745.</title>
        <authorList>
            <person name="Lucas S."/>
            <person name="Copeland A."/>
            <person name="Lapidus A."/>
            <person name="Glavina del Rio T."/>
            <person name="Dalin E."/>
            <person name="Tice H."/>
            <person name="Bruce D."/>
            <person name="Goodwin L."/>
            <person name="Pitluck S."/>
            <person name="Kyrpides N."/>
            <person name="Mavromatis K."/>
            <person name="Ivanova N."/>
            <person name="Mikhailova N."/>
            <person name="LaButti K.M."/>
            <person name="Clum A."/>
            <person name="Sun H.I."/>
            <person name="Brettin T."/>
            <person name="Detter J.C."/>
            <person name="Han C."/>
            <person name="Larimer F."/>
            <person name="Land M."/>
            <person name="Hauser L."/>
            <person name="Markowitz V."/>
            <person name="Cheng J.F."/>
            <person name="Hugenholtz P."/>
            <person name="Woyke T."/>
            <person name="Wu D."/>
            <person name="Steenblock K."/>
            <person name="Schneider S."/>
            <person name="Pukall R."/>
            <person name="Goeker M."/>
            <person name="Klenk H.P."/>
            <person name="Eisen J.A."/>
        </authorList>
    </citation>
    <scope>NUCLEOTIDE SEQUENCE [LARGE SCALE GENOMIC DNA]</scope>
    <source>
        <strain evidence="6">ATCC 49802 / DSM 20745 / S 6022</strain>
    </source>
</reference>
<feature type="signal peptide" evidence="3">
    <location>
        <begin position="1"/>
        <end position="25"/>
    </location>
</feature>
<feature type="region of interest" description="Disordered" evidence="1">
    <location>
        <begin position="161"/>
        <end position="184"/>
    </location>
</feature>
<keyword evidence="3" id="KW-0732">Signal</keyword>
<dbReference type="FunCoup" id="D1CA48">
    <property type="interactions" value="3"/>
</dbReference>